<sequence length="107" mass="11402">MEEIDEPPDPLFVPVRRSSAGTLTLLTARLPAGPRVGVAFTGLAALRAASGPTQEWVRLSEHALRGLLLPLGVDRIQIDPVLVAADVNRPTPVRNVPRPATAQAAER</sequence>
<gene>
    <name evidence="1" type="ORF">GCM10023196_046910</name>
</gene>
<keyword evidence="2" id="KW-1185">Reference proteome</keyword>
<evidence type="ECO:0000313" key="1">
    <source>
        <dbReference type="EMBL" id="GAA4628845.1"/>
    </source>
</evidence>
<organism evidence="1 2">
    <name type="scientific">Actinoallomurus vinaceus</name>
    <dbReference type="NCBI Taxonomy" id="1080074"/>
    <lineage>
        <taxon>Bacteria</taxon>
        <taxon>Bacillati</taxon>
        <taxon>Actinomycetota</taxon>
        <taxon>Actinomycetes</taxon>
        <taxon>Streptosporangiales</taxon>
        <taxon>Thermomonosporaceae</taxon>
        <taxon>Actinoallomurus</taxon>
    </lineage>
</organism>
<evidence type="ECO:0008006" key="3">
    <source>
        <dbReference type="Google" id="ProtNLM"/>
    </source>
</evidence>
<comment type="caution">
    <text evidence="1">The sequence shown here is derived from an EMBL/GenBank/DDBJ whole genome shotgun (WGS) entry which is preliminary data.</text>
</comment>
<proteinExistence type="predicted"/>
<protein>
    <recommendedName>
        <fullName evidence="3">SseB protein N-terminal domain-containing protein</fullName>
    </recommendedName>
</protein>
<dbReference type="Proteomes" id="UP001501442">
    <property type="component" value="Unassembled WGS sequence"/>
</dbReference>
<name>A0ABP8UFR1_9ACTN</name>
<reference evidence="2" key="1">
    <citation type="journal article" date="2019" name="Int. J. Syst. Evol. Microbiol.">
        <title>The Global Catalogue of Microorganisms (GCM) 10K type strain sequencing project: providing services to taxonomists for standard genome sequencing and annotation.</title>
        <authorList>
            <consortium name="The Broad Institute Genomics Platform"/>
            <consortium name="The Broad Institute Genome Sequencing Center for Infectious Disease"/>
            <person name="Wu L."/>
            <person name="Ma J."/>
        </authorList>
    </citation>
    <scope>NUCLEOTIDE SEQUENCE [LARGE SCALE GENOMIC DNA]</scope>
    <source>
        <strain evidence="2">JCM 17939</strain>
    </source>
</reference>
<dbReference type="InterPro" id="IPR049975">
    <property type="entry name" value="SAV_915-like_dom"/>
</dbReference>
<accession>A0ABP8UFR1</accession>
<evidence type="ECO:0000313" key="2">
    <source>
        <dbReference type="Proteomes" id="UP001501442"/>
    </source>
</evidence>
<dbReference type="RefSeq" id="WP_345433093.1">
    <property type="nucleotide sequence ID" value="NZ_BAABHK010000006.1"/>
</dbReference>
<dbReference type="EMBL" id="BAABHK010000006">
    <property type="protein sequence ID" value="GAA4628845.1"/>
    <property type="molecule type" value="Genomic_DNA"/>
</dbReference>
<dbReference type="NCBIfam" id="NF042914">
    <property type="entry name" value="SAV915_dom"/>
    <property type="match status" value="1"/>
</dbReference>